<feature type="transmembrane region" description="Helical" evidence="1">
    <location>
        <begin position="67"/>
        <end position="83"/>
    </location>
</feature>
<evidence type="ECO:0000259" key="2">
    <source>
        <dbReference type="Pfam" id="PF07245"/>
    </source>
</evidence>
<keyword evidence="3" id="KW-0946">Virion</keyword>
<sequence length="388" mass="43529">MISISWYLSWPLRFCVRKITQRRKTRISIIPTTVQEDDIEARVPLGNREPSSYATVTRGIRRHRNRLLLPGGILIIGILLPFSEQCSNFAMMSALSSDCTYSHEIQRSCRVRLNTRLAISPVGQDSCFHITDSRSETLGAIIVQTESIVLRCKKEILYHIPRAKTKCDSSRICFNILQGHECTYNSCADFGVNDTIKACNHTRSSLGWSSCVPVYPSCFWPQTNDCLFSRITMTNPTGQTYSVYMCPEWVYAVQLKVQFHIANNVTTDAITLYAGKSATVHKVNFSLISATVPPIPTLSECILSNGRKMAMTNCNKRGEMSKNRVGEIQCNSDADALHVNNQCFGSFELVKAQIDDNGIRCNSELIDPELVLQTNQLPLKLETGMLIP</sequence>
<dbReference type="EMBL" id="LNIX01000005">
    <property type="protein sequence ID" value="OXA55074.1"/>
    <property type="molecule type" value="Genomic_DNA"/>
</dbReference>
<dbReference type="Proteomes" id="UP000198287">
    <property type="component" value="Unassembled WGS sequence"/>
</dbReference>
<dbReference type="Pfam" id="PF07245">
    <property type="entry name" value="Phlebovirus_G2"/>
    <property type="match status" value="1"/>
</dbReference>
<comment type="caution">
    <text evidence="3">The sequence shown here is derived from an EMBL/GenBank/DDBJ whole genome shotgun (WGS) entry which is preliminary data.</text>
</comment>
<keyword evidence="4" id="KW-1185">Reference proteome</keyword>
<dbReference type="InterPro" id="IPR009878">
    <property type="entry name" value="Phlebovirus_G2_fusion"/>
</dbReference>
<dbReference type="AlphaFoldDB" id="A0A226ED59"/>
<dbReference type="Gene3D" id="2.60.98.50">
    <property type="match status" value="1"/>
</dbReference>
<organism evidence="3 4">
    <name type="scientific">Folsomia candida</name>
    <name type="common">Springtail</name>
    <dbReference type="NCBI Taxonomy" id="158441"/>
    <lineage>
        <taxon>Eukaryota</taxon>
        <taxon>Metazoa</taxon>
        <taxon>Ecdysozoa</taxon>
        <taxon>Arthropoda</taxon>
        <taxon>Hexapoda</taxon>
        <taxon>Collembola</taxon>
        <taxon>Entomobryomorpha</taxon>
        <taxon>Isotomoidea</taxon>
        <taxon>Isotomidae</taxon>
        <taxon>Proisotominae</taxon>
        <taxon>Folsomia</taxon>
    </lineage>
</organism>
<name>A0A226ED59_FOLCA</name>
<evidence type="ECO:0000313" key="4">
    <source>
        <dbReference type="Proteomes" id="UP000198287"/>
    </source>
</evidence>
<gene>
    <name evidence="3" type="ORF">Fcan01_11349</name>
</gene>
<feature type="domain" description="Phlebovirus glycoprotein G2 fusion" evidence="2">
    <location>
        <begin position="86"/>
        <end position="385"/>
    </location>
</feature>
<protein>
    <submittedName>
        <fullName evidence="3">Envelope glycoprotein</fullName>
    </submittedName>
</protein>
<keyword evidence="1" id="KW-0472">Membrane</keyword>
<evidence type="ECO:0000256" key="1">
    <source>
        <dbReference type="SAM" id="Phobius"/>
    </source>
</evidence>
<keyword evidence="3" id="KW-0261">Viral envelope protein</keyword>
<accession>A0A226ED59</accession>
<evidence type="ECO:0000313" key="3">
    <source>
        <dbReference type="EMBL" id="OXA55074.1"/>
    </source>
</evidence>
<keyword evidence="1" id="KW-0812">Transmembrane</keyword>
<proteinExistence type="predicted"/>
<reference evidence="3 4" key="1">
    <citation type="submission" date="2015-12" db="EMBL/GenBank/DDBJ databases">
        <title>The genome of Folsomia candida.</title>
        <authorList>
            <person name="Faddeeva A."/>
            <person name="Derks M.F."/>
            <person name="Anvar Y."/>
            <person name="Smit S."/>
            <person name="Van Straalen N."/>
            <person name="Roelofs D."/>
        </authorList>
    </citation>
    <scope>NUCLEOTIDE SEQUENCE [LARGE SCALE GENOMIC DNA]</scope>
    <source>
        <strain evidence="3 4">VU population</strain>
        <tissue evidence="3">Whole body</tissue>
    </source>
</reference>
<keyword evidence="1" id="KW-1133">Transmembrane helix</keyword>